<reference evidence="2" key="2">
    <citation type="submission" date="2022-09" db="EMBL/GenBank/DDBJ databases">
        <title>Biosynthetic gene clusters of Dactylosporangioum fulvum.</title>
        <authorList>
            <person name="Caradec T."/>
        </authorList>
    </citation>
    <scope>NUCLEOTIDE SEQUENCE</scope>
    <source>
        <strain evidence="2">NRRL B-16292</strain>
    </source>
</reference>
<organism evidence="2 3">
    <name type="scientific">Dactylosporangium fulvum</name>
    <dbReference type="NCBI Taxonomy" id="53359"/>
    <lineage>
        <taxon>Bacteria</taxon>
        <taxon>Bacillati</taxon>
        <taxon>Actinomycetota</taxon>
        <taxon>Actinomycetes</taxon>
        <taxon>Micromonosporales</taxon>
        <taxon>Micromonosporaceae</taxon>
        <taxon>Dactylosporangium</taxon>
    </lineage>
</organism>
<dbReference type="EMBL" id="CP073720">
    <property type="protein sequence ID" value="UWP87057.1"/>
    <property type="molecule type" value="Genomic_DNA"/>
</dbReference>
<protein>
    <submittedName>
        <fullName evidence="2">DUF6292 family protein</fullName>
    </submittedName>
</protein>
<evidence type="ECO:0000256" key="1">
    <source>
        <dbReference type="SAM" id="MobiDB-lite"/>
    </source>
</evidence>
<reference evidence="2" key="1">
    <citation type="submission" date="2021-04" db="EMBL/GenBank/DDBJ databases">
        <authorList>
            <person name="Hartkoorn R.C."/>
            <person name="Beaudoing E."/>
            <person name="Hot D."/>
        </authorList>
    </citation>
    <scope>NUCLEOTIDE SEQUENCE</scope>
    <source>
        <strain evidence="2">NRRL B-16292</strain>
    </source>
</reference>
<accession>A0ABY5WC03</accession>
<feature type="compositionally biased region" description="Basic residues" evidence="1">
    <location>
        <begin position="316"/>
        <end position="328"/>
    </location>
</feature>
<evidence type="ECO:0000313" key="3">
    <source>
        <dbReference type="Proteomes" id="UP001059617"/>
    </source>
</evidence>
<dbReference type="RefSeq" id="WP_259866858.1">
    <property type="nucleotide sequence ID" value="NZ_BAAAST010000071.1"/>
</dbReference>
<name>A0ABY5WC03_9ACTN</name>
<keyword evidence="3" id="KW-1185">Reference proteome</keyword>
<proteinExistence type="predicted"/>
<evidence type="ECO:0000313" key="2">
    <source>
        <dbReference type="EMBL" id="UWP87057.1"/>
    </source>
</evidence>
<dbReference type="Proteomes" id="UP001059617">
    <property type="component" value="Chromosome"/>
</dbReference>
<gene>
    <name evidence="2" type="ORF">Dfulv_23570</name>
</gene>
<sequence length="328" mass="35828">MTEPAPTALTPAQRTQAMLLLAEPRLAGSPFRLALAQRAYDAGWTGTLSELASAAAGIEHVRDHGDAVKDHADALRRHPHYGYVLAVERALAGRGLPVVARRVETSGVMLGQLTLDLAAAVRAFPRARSFGIGWNCSNGWWYTADVPDRSPPEVWRSGHVYWLQDLVPEPAAVAGWVARTLDGDRSPPPRRAWHLDGEALMAALGVHSSLELADPSVPTRAGQVREGSLEQILKRSFRSEPPPPPPRVGEDIYVPSRLFIGHPEDDFHGGLARVTAVHEIPPGGLDTCCVTIAEDADGGGYSWDRLAPEQEQYRQRYGHRRARPKEGR</sequence>
<feature type="region of interest" description="Disordered" evidence="1">
    <location>
        <begin position="300"/>
        <end position="328"/>
    </location>
</feature>